<reference evidence="1" key="1">
    <citation type="submission" date="2020-12" db="EMBL/GenBank/DDBJ databases">
        <title>WGS assembly of Carya illinoinensis cv. Pawnee.</title>
        <authorList>
            <person name="Platts A."/>
            <person name="Shu S."/>
            <person name="Wright S."/>
            <person name="Barry K."/>
            <person name="Edger P."/>
            <person name="Pires J.C."/>
            <person name="Schmutz J."/>
        </authorList>
    </citation>
    <scope>NUCLEOTIDE SEQUENCE</scope>
    <source>
        <tissue evidence="1">Leaf</tissue>
    </source>
</reference>
<organism evidence="1 2">
    <name type="scientific">Carya illinoinensis</name>
    <name type="common">Pecan</name>
    <dbReference type="NCBI Taxonomy" id="32201"/>
    <lineage>
        <taxon>Eukaryota</taxon>
        <taxon>Viridiplantae</taxon>
        <taxon>Streptophyta</taxon>
        <taxon>Embryophyta</taxon>
        <taxon>Tracheophyta</taxon>
        <taxon>Spermatophyta</taxon>
        <taxon>Magnoliopsida</taxon>
        <taxon>eudicotyledons</taxon>
        <taxon>Gunneridae</taxon>
        <taxon>Pentapetalae</taxon>
        <taxon>rosids</taxon>
        <taxon>fabids</taxon>
        <taxon>Fagales</taxon>
        <taxon>Juglandaceae</taxon>
        <taxon>Carya</taxon>
    </lineage>
</organism>
<dbReference type="Proteomes" id="UP000811609">
    <property type="component" value="Chromosome 3"/>
</dbReference>
<comment type="caution">
    <text evidence="1">The sequence shown here is derived from an EMBL/GenBank/DDBJ whole genome shotgun (WGS) entry which is preliminary data.</text>
</comment>
<proteinExistence type="predicted"/>
<evidence type="ECO:0000313" key="1">
    <source>
        <dbReference type="EMBL" id="KAG6660680.1"/>
    </source>
</evidence>
<name>A0A8T1QZX2_CARIL</name>
<protein>
    <submittedName>
        <fullName evidence="1">Uncharacterized protein</fullName>
    </submittedName>
</protein>
<dbReference type="EMBL" id="CM031811">
    <property type="protein sequence ID" value="KAG6660680.1"/>
    <property type="molecule type" value="Genomic_DNA"/>
</dbReference>
<gene>
    <name evidence="1" type="ORF">CIPAW_03G121800</name>
</gene>
<keyword evidence="2" id="KW-1185">Reference proteome</keyword>
<sequence length="101" mass="11152">MMATGGGEKIVGPTLIFFFFSFRTNAISICRVVLFFPTTNGWFCRIQGVGLWTRMKDPTYIGVHKELQLQVLLDQVAFIEASATASKTGVALSKDRSTTTI</sequence>
<dbReference type="AlphaFoldDB" id="A0A8T1QZX2"/>
<evidence type="ECO:0000313" key="2">
    <source>
        <dbReference type="Proteomes" id="UP000811609"/>
    </source>
</evidence>
<accession>A0A8T1QZX2</accession>